<name>A0A6V7P0I9_ANACO</name>
<accession>A0A6V7P0I9</accession>
<feature type="compositionally biased region" description="Polar residues" evidence="1">
    <location>
        <begin position="71"/>
        <end position="84"/>
    </location>
</feature>
<sequence length="116" mass="12408">MESPAILPKRAKRGNTGPEADHPARAVGPQDRRRRLRRPNAVLAGRSRSTTPPPCGTAPSSAADLNKITLGFSSNARSDASSTPRGPPLQDFQPRHPSIDMLQSAVLSLALVHDRT</sequence>
<gene>
    <name evidence="2" type="ORF">CB5_LOCUS7551</name>
</gene>
<evidence type="ECO:0000313" key="2">
    <source>
        <dbReference type="EMBL" id="CAD1824340.1"/>
    </source>
</evidence>
<organism evidence="2">
    <name type="scientific">Ananas comosus var. bracteatus</name>
    <name type="common">red pineapple</name>
    <dbReference type="NCBI Taxonomy" id="296719"/>
    <lineage>
        <taxon>Eukaryota</taxon>
        <taxon>Viridiplantae</taxon>
        <taxon>Streptophyta</taxon>
        <taxon>Embryophyta</taxon>
        <taxon>Tracheophyta</taxon>
        <taxon>Spermatophyta</taxon>
        <taxon>Magnoliopsida</taxon>
        <taxon>Liliopsida</taxon>
        <taxon>Poales</taxon>
        <taxon>Bromeliaceae</taxon>
        <taxon>Bromelioideae</taxon>
        <taxon>Ananas</taxon>
    </lineage>
</organism>
<dbReference type="EMBL" id="LR862144">
    <property type="protein sequence ID" value="CAD1824340.1"/>
    <property type="molecule type" value="Genomic_DNA"/>
</dbReference>
<reference evidence="2" key="1">
    <citation type="submission" date="2020-07" db="EMBL/GenBank/DDBJ databases">
        <authorList>
            <person name="Lin J."/>
        </authorList>
    </citation>
    <scope>NUCLEOTIDE SEQUENCE</scope>
</reference>
<feature type="region of interest" description="Disordered" evidence="1">
    <location>
        <begin position="1"/>
        <end position="96"/>
    </location>
</feature>
<protein>
    <submittedName>
        <fullName evidence="2">Uncharacterized protein</fullName>
    </submittedName>
</protein>
<proteinExistence type="predicted"/>
<evidence type="ECO:0000256" key="1">
    <source>
        <dbReference type="SAM" id="MobiDB-lite"/>
    </source>
</evidence>
<dbReference type="AlphaFoldDB" id="A0A6V7P0I9"/>